<comment type="caution">
    <text evidence="2">The sequence shown here is derived from an EMBL/GenBank/DDBJ whole genome shotgun (WGS) entry which is preliminary data.</text>
</comment>
<evidence type="ECO:0000313" key="3">
    <source>
        <dbReference type="Proteomes" id="UP000319931"/>
    </source>
</evidence>
<keyword evidence="1" id="KW-0732">Signal</keyword>
<organism evidence="2 3">
    <name type="scientific">Sphingomonas glacialis</name>
    <dbReference type="NCBI Taxonomy" id="658225"/>
    <lineage>
        <taxon>Bacteria</taxon>
        <taxon>Pseudomonadati</taxon>
        <taxon>Pseudomonadota</taxon>
        <taxon>Alphaproteobacteria</taxon>
        <taxon>Sphingomonadales</taxon>
        <taxon>Sphingomonadaceae</taxon>
        <taxon>Sphingomonas</taxon>
    </lineage>
</organism>
<gene>
    <name evidence="2" type="ORF">EAH76_00830</name>
</gene>
<dbReference type="Proteomes" id="UP000319931">
    <property type="component" value="Unassembled WGS sequence"/>
</dbReference>
<reference evidence="2 3" key="1">
    <citation type="journal article" date="2019" name="Environ. Microbiol.">
        <title>Species interactions and distinct microbial communities in high Arctic permafrost affected cryosols are associated with the CH4 and CO2 gas fluxes.</title>
        <authorList>
            <person name="Altshuler I."/>
            <person name="Hamel J."/>
            <person name="Turney S."/>
            <person name="Magnuson E."/>
            <person name="Levesque R."/>
            <person name="Greer C."/>
            <person name="Whyte L.G."/>
        </authorList>
    </citation>
    <scope>NUCLEOTIDE SEQUENCE [LARGE SCALE GENOMIC DNA]</scope>
    <source>
        <strain evidence="2 3">E6.1</strain>
    </source>
</reference>
<dbReference type="AlphaFoldDB" id="A0A502G317"/>
<keyword evidence="3" id="KW-1185">Reference proteome</keyword>
<feature type="chain" id="PRO_5021217758" description="17 kDa surface antigen" evidence="1">
    <location>
        <begin position="21"/>
        <end position="101"/>
    </location>
</feature>
<dbReference type="RefSeq" id="WP_140846804.1">
    <property type="nucleotide sequence ID" value="NZ_RCZC01000001.1"/>
</dbReference>
<sequence>MRHLFLSLAAASLVIPATMALPTDKAEARKHRYYGKSSRHYNCRRSSGTTGLLVGGAGGALAGNALGGGVLGTVAGGVGGALLGKHLDKRHDAAQNRRNGC</sequence>
<evidence type="ECO:0008006" key="4">
    <source>
        <dbReference type="Google" id="ProtNLM"/>
    </source>
</evidence>
<proteinExistence type="predicted"/>
<name>A0A502G317_9SPHN</name>
<dbReference type="EMBL" id="RCZC01000001">
    <property type="protein sequence ID" value="TPG56154.1"/>
    <property type="molecule type" value="Genomic_DNA"/>
</dbReference>
<evidence type="ECO:0000256" key="1">
    <source>
        <dbReference type="SAM" id="SignalP"/>
    </source>
</evidence>
<dbReference type="OrthoDB" id="7450859at2"/>
<feature type="signal peptide" evidence="1">
    <location>
        <begin position="1"/>
        <end position="20"/>
    </location>
</feature>
<accession>A0A502G317</accession>
<protein>
    <recommendedName>
        <fullName evidence="4">17 kDa surface antigen</fullName>
    </recommendedName>
</protein>
<evidence type="ECO:0000313" key="2">
    <source>
        <dbReference type="EMBL" id="TPG56154.1"/>
    </source>
</evidence>